<name>A0ABV9BYV4_9GAMM</name>
<dbReference type="Proteomes" id="UP001595961">
    <property type="component" value="Unassembled WGS sequence"/>
</dbReference>
<dbReference type="InterPro" id="IPR048450">
    <property type="entry name" value="YgjK_N"/>
</dbReference>
<feature type="signal peptide" evidence="1">
    <location>
        <begin position="1"/>
        <end position="18"/>
    </location>
</feature>
<protein>
    <submittedName>
        <fullName evidence="4">Trehalase family glycosidase</fullName>
    </submittedName>
</protein>
<dbReference type="InterPro" id="IPR008928">
    <property type="entry name" value="6-hairpin_glycosidase_sf"/>
</dbReference>
<dbReference type="PANTHER" id="PTHR23403:SF1">
    <property type="entry name" value="TREHALASE"/>
    <property type="match status" value="1"/>
</dbReference>
<keyword evidence="4" id="KW-0378">Hydrolase</keyword>
<evidence type="ECO:0000313" key="4">
    <source>
        <dbReference type="EMBL" id="MFC4525914.1"/>
    </source>
</evidence>
<dbReference type="RefSeq" id="WP_266150631.1">
    <property type="nucleotide sequence ID" value="NZ_CP064028.1"/>
</dbReference>
<keyword evidence="1" id="KW-0732">Signal</keyword>
<feature type="domain" description="Glucosidase YgjK N-terminal" evidence="2">
    <location>
        <begin position="53"/>
        <end position="199"/>
    </location>
</feature>
<dbReference type="Pfam" id="PF21152">
    <property type="entry name" value="YgjK_N"/>
    <property type="match status" value="1"/>
</dbReference>
<dbReference type="SUPFAM" id="SSF48208">
    <property type="entry name" value="Six-hairpin glycosidases"/>
    <property type="match status" value="1"/>
</dbReference>
<dbReference type="Gene3D" id="1.50.10.10">
    <property type="match status" value="1"/>
</dbReference>
<accession>A0ABV9BYV4</accession>
<evidence type="ECO:0000256" key="1">
    <source>
        <dbReference type="SAM" id="SignalP"/>
    </source>
</evidence>
<evidence type="ECO:0000259" key="3">
    <source>
        <dbReference type="Pfam" id="PF22422"/>
    </source>
</evidence>
<organism evidence="4 5">
    <name type="scientific">Dyella halodurans</name>
    <dbReference type="NCBI Taxonomy" id="1920171"/>
    <lineage>
        <taxon>Bacteria</taxon>
        <taxon>Pseudomonadati</taxon>
        <taxon>Pseudomonadota</taxon>
        <taxon>Gammaproteobacteria</taxon>
        <taxon>Lysobacterales</taxon>
        <taxon>Rhodanobacteraceae</taxon>
        <taxon>Dyella</taxon>
    </lineage>
</organism>
<gene>
    <name evidence="4" type="ORF">ACFO5W_04625</name>
</gene>
<keyword evidence="5" id="KW-1185">Reference proteome</keyword>
<dbReference type="InterPro" id="IPR012341">
    <property type="entry name" value="6hp_glycosidase-like_sf"/>
</dbReference>
<feature type="chain" id="PRO_5046241864" evidence="1">
    <location>
        <begin position="19"/>
        <end position="679"/>
    </location>
</feature>
<evidence type="ECO:0000259" key="2">
    <source>
        <dbReference type="Pfam" id="PF21152"/>
    </source>
</evidence>
<keyword evidence="4" id="KW-0326">Glycosidase</keyword>
<evidence type="ECO:0000313" key="5">
    <source>
        <dbReference type="Proteomes" id="UP001595961"/>
    </source>
</evidence>
<feature type="domain" description="Mannosylglycerate hydrolase MGH1-like glycoside hydrolase" evidence="3">
    <location>
        <begin position="327"/>
        <end position="656"/>
    </location>
</feature>
<dbReference type="EMBL" id="JBHSGA010000008">
    <property type="protein sequence ID" value="MFC4525914.1"/>
    <property type="molecule type" value="Genomic_DNA"/>
</dbReference>
<comment type="caution">
    <text evidence="4">The sequence shown here is derived from an EMBL/GenBank/DDBJ whole genome shotgun (WGS) entry which is preliminary data.</text>
</comment>
<dbReference type="PANTHER" id="PTHR23403">
    <property type="entry name" value="TREHALASE"/>
    <property type="match status" value="1"/>
</dbReference>
<dbReference type="InterPro" id="IPR054491">
    <property type="entry name" value="MGH1-like_GH"/>
</dbReference>
<dbReference type="InterPro" id="IPR001661">
    <property type="entry name" value="Glyco_hydro_37"/>
</dbReference>
<proteinExistence type="predicted"/>
<sequence length="679" mass="75579">MHPAVRSVILALSLGALAGGSGRACADATADSHDTDARYFDLLDLHGTPRTASDRSFNIFFDAGSWHGYSLPPVDDPATGFTGPFVHSLRAGQWVGLRMAELQLQDAATHRDIALVPLESHAAPGYLVRSFQAPALAVKQALFFADSWHALVRIELTSSTAQDVDLGIAGQVMPSLAAGLAQEGDSVVQTFPRSRSRLTTRLHVDDAAAYRVTLAGANYRIDSTQAMHLQPNQTVVVFVDQTLVYDAQAETPPPVDDAKAWLQDRARWADYLKSIAASERPDLADDVTRRVAVKAAMTLLGNWRAARGDLHHDGVIPSYANPDFNGFWAWDSWKHAAALAQFAPELARNQMRAMFDYQATDGMVPDCVFLDQAGNNWRDSKPPLAAWATLEIFRATGDTAFLAEMYDKLVRYHRWWFQARDHDHNGLAEYGSTDGTRKAAAWESGMDNAVRFDGIHMLQNGRNAWSIDQESVDLNAYLYAEKRDLAQIAEKLGRGQEQKQWLEEAAAMRRAIQTRMFDPADGYFFDAKLGRDERVRVYGSEGWAPLWAGVADADQAAAVVRVMLDPGKFATFLPFPTLAKDDSKFSPIKGYWRGPVWLDQAYFGVEALRRYGYEQQANEMTHRLVLHARGLTEQAPFYENYDPLTGQGYQSRHFSWAAASYLLLLRRSASGEHGDRQIE</sequence>
<dbReference type="Gene3D" id="2.70.98.50">
    <property type="entry name" value="putative glycoside hydrolase family protein from bacillus halodurans"/>
    <property type="match status" value="1"/>
</dbReference>
<dbReference type="GO" id="GO:0016798">
    <property type="term" value="F:hydrolase activity, acting on glycosyl bonds"/>
    <property type="evidence" value="ECO:0007669"/>
    <property type="project" value="UniProtKB-KW"/>
</dbReference>
<reference evidence="5" key="1">
    <citation type="journal article" date="2019" name="Int. J. Syst. Evol. Microbiol.">
        <title>The Global Catalogue of Microorganisms (GCM) 10K type strain sequencing project: providing services to taxonomists for standard genome sequencing and annotation.</title>
        <authorList>
            <consortium name="The Broad Institute Genomics Platform"/>
            <consortium name="The Broad Institute Genome Sequencing Center for Infectious Disease"/>
            <person name="Wu L."/>
            <person name="Ma J."/>
        </authorList>
    </citation>
    <scope>NUCLEOTIDE SEQUENCE [LARGE SCALE GENOMIC DNA]</scope>
    <source>
        <strain evidence="5">CCM 4481</strain>
    </source>
</reference>
<dbReference type="Pfam" id="PF22422">
    <property type="entry name" value="MGH1-like_GH"/>
    <property type="match status" value="1"/>
</dbReference>